<evidence type="ECO:0000256" key="3">
    <source>
        <dbReference type="ARBA" id="ARBA00006559"/>
    </source>
</evidence>
<evidence type="ECO:0000256" key="4">
    <source>
        <dbReference type="ARBA" id="ARBA00022723"/>
    </source>
</evidence>
<dbReference type="SUPFAM" id="SSF56726">
    <property type="entry name" value="DNA topoisomerase IV, alpha subunit"/>
    <property type="match status" value="1"/>
</dbReference>
<feature type="domain" description="Spo11/DNA topoisomerase VI subunit A N-terminal" evidence="13">
    <location>
        <begin position="81"/>
        <end position="142"/>
    </location>
</feature>
<dbReference type="EMBL" id="CP002069">
    <property type="protein sequence ID" value="ADI74250.1"/>
    <property type="molecule type" value="Genomic_DNA"/>
</dbReference>
<dbReference type="InterPro" id="IPR004085">
    <property type="entry name" value="TopoVI_A"/>
</dbReference>
<dbReference type="GO" id="GO:0006260">
    <property type="term" value="P:DNA replication"/>
    <property type="evidence" value="ECO:0007669"/>
    <property type="project" value="UniProtKB-UniRule"/>
</dbReference>
<dbReference type="FunFam" id="3.40.1360.10:FF:000011">
    <property type="entry name" value="Type 2 DNA topoisomerase 6 subunit A"/>
    <property type="match status" value="1"/>
</dbReference>
<dbReference type="HAMAP" id="MF_00132">
    <property type="entry name" value="Top6A"/>
    <property type="match status" value="1"/>
</dbReference>
<dbReference type="GO" id="GO:0003677">
    <property type="term" value="F:DNA binding"/>
    <property type="evidence" value="ECO:0007669"/>
    <property type="project" value="UniProtKB-UniRule"/>
</dbReference>
<keyword evidence="4 11" id="KW-0479">Metal-binding</keyword>
<dbReference type="InterPro" id="IPR002815">
    <property type="entry name" value="Spo11/TopoVI_A"/>
</dbReference>
<evidence type="ECO:0000256" key="7">
    <source>
        <dbReference type="ARBA" id="ARBA00022842"/>
    </source>
</evidence>
<dbReference type="CDD" id="cd00223">
    <property type="entry name" value="TOPRIM_TopoIIB_SPO"/>
    <property type="match status" value="1"/>
</dbReference>
<keyword evidence="8 11" id="KW-0799">Topoisomerase</keyword>
<dbReference type="EC" id="5.6.2.2" evidence="11"/>
<dbReference type="InterPro" id="IPR049333">
    <property type="entry name" value="Topo_VI_alpha"/>
</dbReference>
<dbReference type="KEGG" id="mev:Metev_1394"/>
<dbReference type="PRINTS" id="PR01550">
    <property type="entry name" value="TOP6AFAMILY"/>
</dbReference>
<dbReference type="Gene3D" id="3.40.1360.10">
    <property type="match status" value="1"/>
</dbReference>
<feature type="active site" description="O-(5'-phospho-DNA)-tyrosine intermediate" evidence="11 12">
    <location>
        <position position="107"/>
    </location>
</feature>
<dbReference type="Pfam" id="PF04406">
    <property type="entry name" value="TP6A_N"/>
    <property type="match status" value="1"/>
</dbReference>
<dbReference type="PANTHER" id="PTHR10848:SF0">
    <property type="entry name" value="MEIOTIC RECOMBINATION PROTEIN SPO11"/>
    <property type="match status" value="1"/>
</dbReference>
<comment type="cofactor">
    <cofactor evidence="2 11">
        <name>Mg(2+)</name>
        <dbReference type="ChEBI" id="CHEBI:18420"/>
    </cofactor>
</comment>
<dbReference type="Gene3D" id="1.10.10.10">
    <property type="entry name" value="Winged helix-like DNA-binding domain superfamily/Winged helix DNA-binding domain"/>
    <property type="match status" value="1"/>
</dbReference>
<dbReference type="Pfam" id="PF21180">
    <property type="entry name" value="TOP6A-Spo11_Toprim"/>
    <property type="match status" value="1"/>
</dbReference>
<dbReference type="Proteomes" id="UP000000391">
    <property type="component" value="Chromosome"/>
</dbReference>
<accession>D7E9H8</accession>
<keyword evidence="10 11" id="KW-0413">Isomerase</keyword>
<dbReference type="InterPro" id="IPR036388">
    <property type="entry name" value="WH-like_DNA-bd_sf"/>
</dbReference>
<evidence type="ECO:0000256" key="8">
    <source>
        <dbReference type="ARBA" id="ARBA00023029"/>
    </source>
</evidence>
<dbReference type="GO" id="GO:0005694">
    <property type="term" value="C:chromosome"/>
    <property type="evidence" value="ECO:0007669"/>
    <property type="project" value="InterPro"/>
</dbReference>
<reference evidence="16 17" key="1">
    <citation type="submission" date="2010-06" db="EMBL/GenBank/DDBJ databases">
        <title>Complete sequence chromosome of Methanohalobium evestigatum Z-7303.</title>
        <authorList>
            <consortium name="US DOE Joint Genome Institute"/>
            <person name="Lucas S."/>
            <person name="Copeland A."/>
            <person name="Lapidus A."/>
            <person name="Cheng J.-F."/>
            <person name="Bruce D."/>
            <person name="Goodwin L."/>
            <person name="Pitluck S."/>
            <person name="Saunders E."/>
            <person name="Detter J.C."/>
            <person name="Han C."/>
            <person name="Tapia R."/>
            <person name="Land M."/>
            <person name="Hauser L."/>
            <person name="Kyrpides N."/>
            <person name="Mikhailova N."/>
            <person name="Sieprawska-Lupa M."/>
            <person name="Whitman W.B."/>
            <person name="Anderson I."/>
            <person name="Woyke T."/>
        </authorList>
    </citation>
    <scope>NUCLEOTIDE SEQUENCE [LARGE SCALE GENOMIC DNA]</scope>
    <source>
        <strain evidence="17">ATCC BAA-1072 / DSM 3721 / NBRC 107634 / OCM 161 / Z-7303</strain>
    </source>
</reference>
<keyword evidence="9 11" id="KW-0238">DNA-binding</keyword>
<feature type="binding site" evidence="11">
    <location>
        <position position="255"/>
    </location>
    <ligand>
        <name>Mg(2+)</name>
        <dbReference type="ChEBI" id="CHEBI:18420"/>
    </ligand>
</feature>
<feature type="domain" description="Topoisomerase 6 subunit A/Spo11 TOPRIM" evidence="15">
    <location>
        <begin position="198"/>
        <end position="364"/>
    </location>
</feature>
<comment type="subunit">
    <text evidence="11">Homodimer. Heterotetramer of two Top6A and two Top6B chains.</text>
</comment>
<dbReference type="NCBIfam" id="NF003332">
    <property type="entry name" value="PRK04342.1-1"/>
    <property type="match status" value="1"/>
</dbReference>
<comment type="catalytic activity">
    <reaction evidence="1 11 12">
        <text>ATP-dependent breakage, passage and rejoining of double-stranded DNA.</text>
        <dbReference type="EC" id="5.6.2.2"/>
    </reaction>
</comment>
<dbReference type="STRING" id="644295.Metev_1394"/>
<dbReference type="RefSeq" id="WP_013194815.1">
    <property type="nucleotide sequence ID" value="NC_014253.1"/>
</dbReference>
<dbReference type="InterPro" id="IPR034136">
    <property type="entry name" value="TOPRIM_Topo6A/Spo11"/>
</dbReference>
<evidence type="ECO:0000259" key="13">
    <source>
        <dbReference type="Pfam" id="PF04406"/>
    </source>
</evidence>
<evidence type="ECO:0000256" key="10">
    <source>
        <dbReference type="ARBA" id="ARBA00023235"/>
    </source>
</evidence>
<dbReference type="PANTHER" id="PTHR10848">
    <property type="entry name" value="MEIOTIC RECOMBINATION PROTEIN SPO11"/>
    <property type="match status" value="1"/>
</dbReference>
<keyword evidence="17" id="KW-1185">Reference proteome</keyword>
<feature type="domain" description="Type II DNA topoisomerase VI subunit A all-beta" evidence="14">
    <location>
        <begin position="146"/>
        <end position="195"/>
    </location>
</feature>
<organism evidence="16 17">
    <name type="scientific">Methanohalobium evestigatum (strain ATCC BAA-1072 / DSM 3721 / NBRC 107634 / OCM 161 / Z-7303)</name>
    <dbReference type="NCBI Taxonomy" id="644295"/>
    <lineage>
        <taxon>Archaea</taxon>
        <taxon>Methanobacteriati</taxon>
        <taxon>Methanobacteriota</taxon>
        <taxon>Stenosarchaea group</taxon>
        <taxon>Methanomicrobia</taxon>
        <taxon>Methanosarcinales</taxon>
        <taxon>Methanosarcinaceae</taxon>
        <taxon>Methanohalobium</taxon>
    </lineage>
</organism>
<evidence type="ECO:0000313" key="16">
    <source>
        <dbReference type="EMBL" id="ADI74250.1"/>
    </source>
</evidence>
<dbReference type="AlphaFoldDB" id="D7E9H8"/>
<proteinExistence type="inferred from homology"/>
<feature type="binding site" evidence="11">
    <location>
        <position position="203"/>
    </location>
    <ligand>
        <name>Mg(2+)</name>
        <dbReference type="ChEBI" id="CHEBI:18420"/>
    </ligand>
</feature>
<dbReference type="GO" id="GO:0006265">
    <property type="term" value="P:DNA topological change"/>
    <property type="evidence" value="ECO:0007669"/>
    <property type="project" value="UniProtKB-UniRule"/>
</dbReference>
<keyword evidence="6 11" id="KW-0067">ATP-binding</keyword>
<dbReference type="OrthoDB" id="5866at2157"/>
<dbReference type="GO" id="GO:0003918">
    <property type="term" value="F:DNA topoisomerase type II (double strand cut, ATP-hydrolyzing) activity"/>
    <property type="evidence" value="ECO:0007669"/>
    <property type="project" value="UniProtKB-UniRule"/>
</dbReference>
<keyword evidence="5 11" id="KW-0547">Nucleotide-binding</keyword>
<gene>
    <name evidence="11" type="primary">top6A</name>
    <name evidence="16" type="ordered locus">Metev_1394</name>
</gene>
<comment type="function">
    <text evidence="11">Relaxes both positive and negative superturns and exhibits a strong decatenase activity.</text>
</comment>
<evidence type="ECO:0000259" key="15">
    <source>
        <dbReference type="Pfam" id="PF21180"/>
    </source>
</evidence>
<name>D7E9H8_METEZ</name>
<dbReference type="GeneID" id="9347031"/>
<evidence type="ECO:0000256" key="5">
    <source>
        <dbReference type="ARBA" id="ARBA00022741"/>
    </source>
</evidence>
<dbReference type="GO" id="GO:0005524">
    <property type="term" value="F:ATP binding"/>
    <property type="evidence" value="ECO:0007669"/>
    <property type="project" value="UniProtKB-KW"/>
</dbReference>
<dbReference type="InterPro" id="IPR013049">
    <property type="entry name" value="Spo11/TopoVI_A_N"/>
</dbReference>
<evidence type="ECO:0000256" key="6">
    <source>
        <dbReference type="ARBA" id="ARBA00022840"/>
    </source>
</evidence>
<evidence type="ECO:0000256" key="11">
    <source>
        <dbReference type="HAMAP-Rule" id="MF_00132"/>
    </source>
</evidence>
<dbReference type="InterPro" id="IPR036078">
    <property type="entry name" value="Spo11/TopoVI_A_sf"/>
</dbReference>
<evidence type="ECO:0000313" key="17">
    <source>
        <dbReference type="Proteomes" id="UP000000391"/>
    </source>
</evidence>
<dbReference type="HOGENOM" id="CLU_037229_1_0_2"/>
<dbReference type="PROSITE" id="PS52041">
    <property type="entry name" value="TOPO_IIB"/>
    <property type="match status" value="1"/>
</dbReference>
<dbReference type="GO" id="GO:0000287">
    <property type="term" value="F:magnesium ion binding"/>
    <property type="evidence" value="ECO:0007669"/>
    <property type="project" value="UniProtKB-UniRule"/>
</dbReference>
<comment type="similarity">
    <text evidence="3 11 12">Belongs to the TOP6A family.</text>
</comment>
<keyword evidence="7 11" id="KW-0460">Magnesium</keyword>
<sequence length="370" mass="42356">MANSSELPHQKEHDSVAKDRLLGIARKLYDQFAEGIIPHVTLPSRTKGNIEYNSNSDVWVYGGRESERSAKTTKGAYQLLKTSKTIDFVMNNHLGQNRGSTLRELYYISENWGVAKFREQPESDKLVEDLEIITNLQREYFHMRPEEDGATLFGPLKLREETKRGARTIHCQEDIGESGYQIPFNVENIEFLENDANFIIAIETGGMYARLIENGFDEKYNAVLVHLKGQPARSTRRIIKRMNEELGLPVLVFTDGDPWSYRIYASIAYGAIKSAHLSEFMATPNAKFLGLQPTDIVEYELSTDKLTERDVEALRSELSDPRFETDYWKEQIELQLDIKKKAEQQAFAGKGLDFVTETYLPDRLKDLGII</sequence>
<evidence type="ECO:0000256" key="9">
    <source>
        <dbReference type="ARBA" id="ARBA00023125"/>
    </source>
</evidence>
<protein>
    <recommendedName>
        <fullName evidence="11">Type 2 DNA topoisomerase 6 subunit A</fullName>
        <ecNumber evidence="11">5.6.2.2</ecNumber>
    </recommendedName>
    <alternativeName>
        <fullName evidence="11">Type II DNA topoisomerase VI subunit A</fullName>
    </alternativeName>
</protein>
<dbReference type="Pfam" id="PF20768">
    <property type="entry name" value="Topo_VI_alpha"/>
    <property type="match status" value="1"/>
</dbReference>
<evidence type="ECO:0000256" key="12">
    <source>
        <dbReference type="PROSITE-ProRule" id="PRU01385"/>
    </source>
</evidence>
<evidence type="ECO:0000256" key="2">
    <source>
        <dbReference type="ARBA" id="ARBA00001946"/>
    </source>
</evidence>
<evidence type="ECO:0000259" key="14">
    <source>
        <dbReference type="Pfam" id="PF20768"/>
    </source>
</evidence>
<evidence type="ECO:0000256" key="1">
    <source>
        <dbReference type="ARBA" id="ARBA00000185"/>
    </source>
</evidence>
<dbReference type="PRINTS" id="PR01552">
    <property type="entry name" value="TPISMRASE6A"/>
</dbReference>